<proteinExistence type="predicted"/>
<dbReference type="Proteomes" id="UP000175744">
    <property type="component" value="Unassembled WGS sequence"/>
</dbReference>
<dbReference type="InterPro" id="IPR033756">
    <property type="entry name" value="YlxH/NBP35"/>
</dbReference>
<dbReference type="InterPro" id="IPR027417">
    <property type="entry name" value="P-loop_NTPase"/>
</dbReference>
<dbReference type="PATRIC" id="fig|1121290.3.peg.818"/>
<dbReference type="GO" id="GO:0009898">
    <property type="term" value="C:cytoplasmic side of plasma membrane"/>
    <property type="evidence" value="ECO:0007669"/>
    <property type="project" value="TreeGrafter"/>
</dbReference>
<dbReference type="PIRSF" id="PIRSF003092">
    <property type="entry name" value="MinD"/>
    <property type="match status" value="1"/>
</dbReference>
<dbReference type="Pfam" id="PF10609">
    <property type="entry name" value="ParA"/>
    <property type="match status" value="1"/>
</dbReference>
<dbReference type="STRING" id="1121290.CLAOCE_08060"/>
<organism evidence="3 4">
    <name type="scientific">Clostridium acetireducens DSM 10703</name>
    <dbReference type="NCBI Taxonomy" id="1121290"/>
    <lineage>
        <taxon>Bacteria</taxon>
        <taxon>Bacillati</taxon>
        <taxon>Bacillota</taxon>
        <taxon>Clostridia</taxon>
        <taxon>Eubacteriales</taxon>
        <taxon>Clostridiaceae</taxon>
        <taxon>Clostridium</taxon>
    </lineage>
</organism>
<dbReference type="CDD" id="cd02038">
    <property type="entry name" value="FlhG-like"/>
    <property type="match status" value="1"/>
</dbReference>
<dbReference type="PANTHER" id="PTHR43384">
    <property type="entry name" value="SEPTUM SITE-DETERMINING PROTEIN MIND HOMOLOG, CHLOROPLASTIC-RELATED"/>
    <property type="match status" value="1"/>
</dbReference>
<sequence length="288" mass="32341">MMDQAQRLRELAIGEDFYKNLNKSPKIITVTSGKGGVGKSNFVVNLAISLQKRGKNVMIFDGDIGMGNDDILMGFLPKYNVFDIILKDLPLEEAIIVAQNGVRLLPGGTGLNRIAELSKEQRIKFINKLVTLEDLDYILMDTSAGVNKNVLGFIDCSDEVIIITTSEPTSLTDAYSLVKLMHHFGIKSSVKLVVNKVLEKKEGREVFNKFSSATWRFLKMDVKYIGSISEDKNIIKAVKRQEPFVISFPDSIASMDIKRIANIILGDKRRNKTSGIQNLFKRLFKMFL</sequence>
<accession>A0A1E8F0J4</accession>
<name>A0A1E8F0J4_9CLOT</name>
<keyword evidence="2" id="KW-0067">ATP-binding</keyword>
<dbReference type="RefSeq" id="WP_070109760.1">
    <property type="nucleotide sequence ID" value="NZ_LZFO01000008.1"/>
</dbReference>
<dbReference type="InterPro" id="IPR050625">
    <property type="entry name" value="ParA/MinD_ATPase"/>
</dbReference>
<dbReference type="GO" id="GO:0051782">
    <property type="term" value="P:negative regulation of cell division"/>
    <property type="evidence" value="ECO:0007669"/>
    <property type="project" value="TreeGrafter"/>
</dbReference>
<dbReference type="PANTHER" id="PTHR43384:SF4">
    <property type="entry name" value="CELLULOSE BIOSYNTHESIS PROTEIN BCSQ-RELATED"/>
    <property type="match status" value="1"/>
</dbReference>
<dbReference type="SUPFAM" id="SSF52540">
    <property type="entry name" value="P-loop containing nucleoside triphosphate hydrolases"/>
    <property type="match status" value="1"/>
</dbReference>
<evidence type="ECO:0000313" key="4">
    <source>
        <dbReference type="Proteomes" id="UP000175744"/>
    </source>
</evidence>
<evidence type="ECO:0000256" key="1">
    <source>
        <dbReference type="ARBA" id="ARBA00022741"/>
    </source>
</evidence>
<dbReference type="Gene3D" id="3.40.50.300">
    <property type="entry name" value="P-loop containing nucleotide triphosphate hydrolases"/>
    <property type="match status" value="1"/>
</dbReference>
<dbReference type="GO" id="GO:0005524">
    <property type="term" value="F:ATP binding"/>
    <property type="evidence" value="ECO:0007669"/>
    <property type="project" value="UniProtKB-KW"/>
</dbReference>
<comment type="caution">
    <text evidence="3">The sequence shown here is derived from an EMBL/GenBank/DDBJ whole genome shotgun (WGS) entry which is preliminary data.</text>
</comment>
<dbReference type="InterPro" id="IPR033875">
    <property type="entry name" value="FlhG"/>
</dbReference>
<dbReference type="InterPro" id="IPR025501">
    <property type="entry name" value="MinD_FleN"/>
</dbReference>
<dbReference type="OrthoDB" id="9816297at2"/>
<protein>
    <submittedName>
        <fullName evidence="3">Flagellum site-determining protein YlxH</fullName>
    </submittedName>
</protein>
<evidence type="ECO:0000313" key="3">
    <source>
        <dbReference type="EMBL" id="OFI06823.1"/>
    </source>
</evidence>
<evidence type="ECO:0000256" key="2">
    <source>
        <dbReference type="ARBA" id="ARBA00022840"/>
    </source>
</evidence>
<dbReference type="GO" id="GO:0016887">
    <property type="term" value="F:ATP hydrolysis activity"/>
    <property type="evidence" value="ECO:0007669"/>
    <property type="project" value="TreeGrafter"/>
</dbReference>
<dbReference type="EMBL" id="LZFO01000008">
    <property type="protein sequence ID" value="OFI06823.1"/>
    <property type="molecule type" value="Genomic_DNA"/>
</dbReference>
<dbReference type="GO" id="GO:0005829">
    <property type="term" value="C:cytosol"/>
    <property type="evidence" value="ECO:0007669"/>
    <property type="project" value="TreeGrafter"/>
</dbReference>
<gene>
    <name evidence="3" type="primary">ylxH_1</name>
    <name evidence="3" type="ORF">CLOACE_08060</name>
</gene>
<keyword evidence="4" id="KW-1185">Reference proteome</keyword>
<keyword evidence="1" id="KW-0547">Nucleotide-binding</keyword>
<dbReference type="AlphaFoldDB" id="A0A1E8F0J4"/>
<reference evidence="3 4" key="1">
    <citation type="submission" date="2016-06" db="EMBL/GenBank/DDBJ databases">
        <title>Genome sequence of Clostridium acetireducens DSM 10703.</title>
        <authorList>
            <person name="Poehlein A."/>
            <person name="Fluechter S."/>
            <person name="Duerre P."/>
            <person name="Daniel R."/>
        </authorList>
    </citation>
    <scope>NUCLEOTIDE SEQUENCE [LARGE SCALE GENOMIC DNA]</scope>
    <source>
        <strain evidence="3 4">DSM 10703</strain>
    </source>
</reference>